<feature type="compositionally biased region" description="Pro residues" evidence="1">
    <location>
        <begin position="76"/>
        <end position="96"/>
    </location>
</feature>
<evidence type="ECO:0000313" key="4">
    <source>
        <dbReference type="Proteomes" id="UP001165082"/>
    </source>
</evidence>
<dbReference type="AlphaFoldDB" id="A0A9W7CHM1"/>
<dbReference type="SUPFAM" id="SSF49899">
    <property type="entry name" value="Concanavalin A-like lectins/glucanases"/>
    <property type="match status" value="1"/>
</dbReference>
<feature type="chain" id="PRO_5040931729" evidence="2">
    <location>
        <begin position="20"/>
        <end position="585"/>
    </location>
</feature>
<keyword evidence="4" id="KW-1185">Reference proteome</keyword>
<dbReference type="InterPro" id="IPR013320">
    <property type="entry name" value="ConA-like_dom_sf"/>
</dbReference>
<proteinExistence type="predicted"/>
<feature type="region of interest" description="Disordered" evidence="1">
    <location>
        <begin position="414"/>
        <end position="441"/>
    </location>
</feature>
<evidence type="ECO:0000256" key="1">
    <source>
        <dbReference type="SAM" id="MobiDB-lite"/>
    </source>
</evidence>
<dbReference type="OrthoDB" id="10404938at2759"/>
<feature type="signal peptide" evidence="2">
    <location>
        <begin position="1"/>
        <end position="19"/>
    </location>
</feature>
<sequence length="585" mass="63613">MWLLLLLGLLGATLYSGTTREEELENLTGDDADRKQPGNNYPAPTPRPKVVTEVPPPRPPDPVVSEPIEPDSNPTLPDPPLSPRTVPPIPSTPPPAVHHGHANSALKTALLKRAVLWLDSSPSSDSISASPNSVAWSDANINMQPSKSDFVSIAPDKAISGGYSTIFSELVKNAVASDPTNPSNSLLQSLSLTDSAYIPNVLDSMVTFPAPLMTPKFSLPPQSTLFFVVTPEYLGGKTDNFQTFFTVGRNKFMFSHGKVAFLTKDNRDNDINSFLTGSKGHVQAGAKHLVAYKFNREAPSMSLNGSPFEHGSKHTKDNQAFASGAKAYVGGGGPTDGFVGKVEEVMVFNAELDDVEATEVMNHLAVKWEIEGMEDDIDLRSAAPLEAIGPDDDGAAQGGFADTDTIEAQIKMAEEKKREEDERVKNKFDPSNRSDKTKRLDEIHAKAIEESRMKSEEEVKKRKEEAQKDLGDVFDALYTVEKANKHVPGPCKNAGDSFKGVPLKVWEKGTDGKPRQVDWSPPPNADFDAISKWDDGHLKSEKAIKAYTGGGDGLKEVVRTQAKALQKLRHNLFCRKEERGGGGDF</sequence>
<name>A0A9W7CHM1_9STRA</name>
<dbReference type="Proteomes" id="UP001165082">
    <property type="component" value="Unassembled WGS sequence"/>
</dbReference>
<gene>
    <name evidence="3" type="ORF">TrRE_jg2000</name>
</gene>
<protein>
    <submittedName>
        <fullName evidence="3">Uncharacterized protein</fullName>
    </submittedName>
</protein>
<evidence type="ECO:0000256" key="2">
    <source>
        <dbReference type="SAM" id="SignalP"/>
    </source>
</evidence>
<evidence type="ECO:0000313" key="3">
    <source>
        <dbReference type="EMBL" id="GMI06652.1"/>
    </source>
</evidence>
<feature type="region of interest" description="Disordered" evidence="1">
    <location>
        <begin position="23"/>
        <end position="101"/>
    </location>
</feature>
<accession>A0A9W7CHM1</accession>
<dbReference type="EMBL" id="BRXZ01000170">
    <property type="protein sequence ID" value="GMI06652.1"/>
    <property type="molecule type" value="Genomic_DNA"/>
</dbReference>
<keyword evidence="2" id="KW-0732">Signal</keyword>
<organism evidence="3 4">
    <name type="scientific">Triparma retinervis</name>
    <dbReference type="NCBI Taxonomy" id="2557542"/>
    <lineage>
        <taxon>Eukaryota</taxon>
        <taxon>Sar</taxon>
        <taxon>Stramenopiles</taxon>
        <taxon>Ochrophyta</taxon>
        <taxon>Bolidophyceae</taxon>
        <taxon>Parmales</taxon>
        <taxon>Triparmaceae</taxon>
        <taxon>Triparma</taxon>
    </lineage>
</organism>
<reference evidence="3" key="1">
    <citation type="submission" date="2022-07" db="EMBL/GenBank/DDBJ databases">
        <title>Genome analysis of Parmales, a sister group of diatoms, reveals the evolutionary specialization of diatoms from phago-mixotrophs to photoautotrophs.</title>
        <authorList>
            <person name="Ban H."/>
            <person name="Sato S."/>
            <person name="Yoshikawa S."/>
            <person name="Kazumasa Y."/>
            <person name="Nakamura Y."/>
            <person name="Ichinomiya M."/>
            <person name="Saitoh K."/>
            <person name="Sato N."/>
            <person name="Blanc-Mathieu R."/>
            <person name="Endo H."/>
            <person name="Kuwata A."/>
            <person name="Ogata H."/>
        </authorList>
    </citation>
    <scope>NUCLEOTIDE SEQUENCE</scope>
</reference>
<dbReference type="Gene3D" id="2.60.120.200">
    <property type="match status" value="1"/>
</dbReference>
<comment type="caution">
    <text evidence="3">The sequence shown here is derived from an EMBL/GenBank/DDBJ whole genome shotgun (WGS) entry which is preliminary data.</text>
</comment>